<name>F2UMJ5_SALR5</name>
<feature type="domain" description="SH2" evidence="5">
    <location>
        <begin position="926"/>
        <end position="1022"/>
    </location>
</feature>
<gene>
    <name evidence="6" type="ORF">PTSG_09410</name>
</gene>
<feature type="region of interest" description="Disordered" evidence="3">
    <location>
        <begin position="707"/>
        <end position="727"/>
    </location>
</feature>
<dbReference type="GO" id="GO:0001784">
    <property type="term" value="F:phosphotyrosine residue binding"/>
    <property type="evidence" value="ECO:0007669"/>
    <property type="project" value="TreeGrafter"/>
</dbReference>
<evidence type="ECO:0000256" key="4">
    <source>
        <dbReference type="SAM" id="Phobius"/>
    </source>
</evidence>
<dbReference type="CDD" id="cd00173">
    <property type="entry name" value="SH2"/>
    <property type="match status" value="1"/>
</dbReference>
<dbReference type="KEGG" id="sre:PTSG_09410"/>
<dbReference type="EMBL" id="GL832982">
    <property type="protein sequence ID" value="EGD78344.1"/>
    <property type="molecule type" value="Genomic_DNA"/>
</dbReference>
<dbReference type="SUPFAM" id="SSF55550">
    <property type="entry name" value="SH2 domain"/>
    <property type="match status" value="1"/>
</dbReference>
<dbReference type="PANTHER" id="PTHR15127">
    <property type="entry name" value="HEAVYWEIGHT, ISOFORM A"/>
    <property type="match status" value="1"/>
</dbReference>
<feature type="compositionally biased region" description="Low complexity" evidence="3">
    <location>
        <begin position="495"/>
        <end position="506"/>
    </location>
</feature>
<feature type="compositionally biased region" description="Low complexity" evidence="3">
    <location>
        <begin position="601"/>
        <end position="632"/>
    </location>
</feature>
<dbReference type="RefSeq" id="XP_004989667.1">
    <property type="nucleotide sequence ID" value="XM_004989610.1"/>
</dbReference>
<evidence type="ECO:0000256" key="1">
    <source>
        <dbReference type="ARBA" id="ARBA00022999"/>
    </source>
</evidence>
<dbReference type="Pfam" id="PF16403">
    <property type="entry name" value="Bact_surface_Ig-like"/>
    <property type="match status" value="1"/>
</dbReference>
<feature type="region of interest" description="Disordered" evidence="3">
    <location>
        <begin position="494"/>
        <end position="531"/>
    </location>
</feature>
<keyword evidence="4" id="KW-0472">Membrane</keyword>
<dbReference type="Gene3D" id="2.60.40.10">
    <property type="entry name" value="Immunoglobulins"/>
    <property type="match status" value="1"/>
</dbReference>
<feature type="transmembrane region" description="Helical" evidence="4">
    <location>
        <begin position="645"/>
        <end position="667"/>
    </location>
</feature>
<evidence type="ECO:0000259" key="5">
    <source>
        <dbReference type="PROSITE" id="PS50001"/>
    </source>
</evidence>
<organism evidence="6 7">
    <name type="scientific">Salpingoeca rosetta (strain ATCC 50818 / BSB-021)</name>
    <dbReference type="NCBI Taxonomy" id="946362"/>
    <lineage>
        <taxon>Eukaryota</taxon>
        <taxon>Choanoflagellata</taxon>
        <taxon>Craspedida</taxon>
        <taxon>Salpingoecidae</taxon>
        <taxon>Salpingoeca</taxon>
    </lineage>
</organism>
<dbReference type="PROSITE" id="PS50001">
    <property type="entry name" value="SH2"/>
    <property type="match status" value="1"/>
</dbReference>
<feature type="region of interest" description="Disordered" evidence="3">
    <location>
        <begin position="875"/>
        <end position="918"/>
    </location>
</feature>
<accession>F2UMJ5</accession>
<sequence>MAEAGNVAAYLQSTDLYAGDVSDLISVDQAAIPAVFASSPTVVDVLFDAPDTAGNSVNGTVTVRFLDQTPPTIVFNSTFVDEDATTANQTHIVLPSLTPPLDMIADVLDNVAAPTNAPSLIVVRRPTIPLITCGAAATAVANAWRGTLPNPDPRAASSLIAVDAPNGAAYSVDVTVSDAAGNEAVASVVLEYADHTPPNLTLLGETRVVLDLPTSFVEAGAVAFDNRLFNDVLICAHVDRFEHVADASACSLANVTVVASSDSGNGGGENGSDGGGVGAAMVRLSGADPGASGGLEVLQIGLQPQECFVVTYTADDGVQTTTRRRVVYAKDTQPPTVFLQGEKYVQVAYAHVFVDPGAFALDAVEGVLQASVHDTVDRFQVGVYTVRYEAVDSSGNSNYEDRQVEVLPLRSYTGMLRLVLRLATSSDGNSGGLDGGGLGGLGGDVLNATRIEQVLASQLAVEHAIVLTLRSNATATDSFDDAFNIRNPFAAVNNSSGRAGAGASSDEGGGAARRRRQQQQQQLQQGHGWVQRRAADGDDVVAITDVLFLDDTLTPIHEVDVAAAIANLPSNAAGVSVVSATALATVLPPLEIPTTATPLQSTASTTVTSRGSTSVALTTTTPTTTTTDSQQGSGSGAGADEQVQLGIIVGVAAGAGLVVIVVAVVVVRMCRRRRVAVRYAPGTSGPFAFDKEVVTLHDNPVFVRRDSRASRHSVSANGTASSDGVRAGAGASASRAYMEPAATREYEVPVPAGTMHMSGNARQGAGMGSDRTYMQPVARTGASGGNSGMGDDAASLRLSQQGSARSRSGLGSVDARVYMQPVATTAAPRGVRSRTTTQTRTESGGDGGDDDAYAALDGTQRTYDATDTVLAACGGGGGGGRDHARDRGGSHDDSEATGRRATRRLPSIRRNGGGGDEMVTGTSTPWFHPHLDRMGAEQQLREAGGVQGMFLVRLRAQSGDAYTSYALSVMTDGRVLHHLLVRTPDGFTVNGAALVPACRSLPALVERLMLPNPTGVLLTRPCLCEVDV</sequence>
<dbReference type="SMART" id="SM00252">
    <property type="entry name" value="SH2"/>
    <property type="match status" value="1"/>
</dbReference>
<evidence type="ECO:0000256" key="3">
    <source>
        <dbReference type="SAM" id="MobiDB-lite"/>
    </source>
</evidence>
<keyword evidence="4" id="KW-0812">Transmembrane</keyword>
<feature type="compositionally biased region" description="Basic and acidic residues" evidence="3">
    <location>
        <begin position="880"/>
        <end position="898"/>
    </location>
</feature>
<reference evidence="6" key="1">
    <citation type="submission" date="2009-08" db="EMBL/GenBank/DDBJ databases">
        <title>Annotation of Salpingoeca rosetta.</title>
        <authorList>
            <consortium name="The Broad Institute Genome Sequencing Platform"/>
            <person name="Russ C."/>
            <person name="Cuomo C."/>
            <person name="Burger G."/>
            <person name="Gray M.W."/>
            <person name="Holland P.W.H."/>
            <person name="King N."/>
            <person name="Lang F.B.F."/>
            <person name="Roger A.J."/>
            <person name="Ruiz-Trillo I."/>
            <person name="Young S.K."/>
            <person name="Zeng Q."/>
            <person name="Gargeya S."/>
            <person name="Alvarado L."/>
            <person name="Berlin A."/>
            <person name="Chapman S.B."/>
            <person name="Chen Z."/>
            <person name="Freedman E."/>
            <person name="Gellesch M."/>
            <person name="Goldberg J."/>
            <person name="Griggs A."/>
            <person name="Gujja S."/>
            <person name="Heilman E."/>
            <person name="Heiman D."/>
            <person name="Howarth C."/>
            <person name="Mehta T."/>
            <person name="Neiman D."/>
            <person name="Pearson M."/>
            <person name="Roberts A."/>
            <person name="Saif S."/>
            <person name="Shea T."/>
            <person name="Shenoy N."/>
            <person name="Sisk P."/>
            <person name="Stolte C."/>
            <person name="Sykes S."/>
            <person name="White J."/>
            <person name="Yandava C."/>
            <person name="Haas B."/>
            <person name="Nusbaum C."/>
            <person name="Birren B."/>
        </authorList>
    </citation>
    <scope>NUCLEOTIDE SEQUENCE</scope>
    <source>
        <strain evidence="6">ATCC 50818</strain>
    </source>
</reference>
<dbReference type="PANTHER" id="PTHR15127:SF32">
    <property type="entry name" value="HEAVYWEIGHT, ISOFORM A"/>
    <property type="match status" value="1"/>
</dbReference>
<dbReference type="InterPro" id="IPR051846">
    <property type="entry name" value="SH2_domain_adapters"/>
</dbReference>
<keyword evidence="4" id="KW-1133">Transmembrane helix</keyword>
<evidence type="ECO:0000256" key="2">
    <source>
        <dbReference type="PROSITE-ProRule" id="PRU00191"/>
    </source>
</evidence>
<dbReference type="GeneID" id="16070218"/>
<dbReference type="InterPro" id="IPR032179">
    <property type="entry name" value="Cry22Aa_Ig-like"/>
</dbReference>
<proteinExistence type="predicted"/>
<dbReference type="InParanoid" id="F2UMJ5"/>
<keyword evidence="7" id="KW-1185">Reference proteome</keyword>
<evidence type="ECO:0000313" key="7">
    <source>
        <dbReference type="Proteomes" id="UP000007799"/>
    </source>
</evidence>
<feature type="region of interest" description="Disordered" evidence="3">
    <location>
        <begin position="594"/>
        <end position="637"/>
    </location>
</feature>
<evidence type="ECO:0000313" key="6">
    <source>
        <dbReference type="EMBL" id="EGD78344.1"/>
    </source>
</evidence>
<dbReference type="InterPro" id="IPR013783">
    <property type="entry name" value="Ig-like_fold"/>
</dbReference>
<dbReference type="Pfam" id="PF00017">
    <property type="entry name" value="SH2"/>
    <property type="match status" value="1"/>
</dbReference>
<dbReference type="Gene3D" id="3.30.505.10">
    <property type="entry name" value="SH2 domain"/>
    <property type="match status" value="1"/>
</dbReference>
<dbReference type="Proteomes" id="UP000007799">
    <property type="component" value="Unassembled WGS sequence"/>
</dbReference>
<dbReference type="AlphaFoldDB" id="F2UMJ5"/>
<feature type="region of interest" description="Disordered" evidence="3">
    <location>
        <begin position="824"/>
        <end position="854"/>
    </location>
</feature>
<dbReference type="InterPro" id="IPR036860">
    <property type="entry name" value="SH2_dom_sf"/>
</dbReference>
<protein>
    <recommendedName>
        <fullName evidence="5">SH2 domain-containing protein</fullName>
    </recommendedName>
</protein>
<feature type="compositionally biased region" description="Low complexity" evidence="3">
    <location>
        <begin position="518"/>
        <end position="528"/>
    </location>
</feature>
<keyword evidence="1 2" id="KW-0727">SH2 domain</keyword>
<dbReference type="InterPro" id="IPR000980">
    <property type="entry name" value="SH2"/>
</dbReference>